<dbReference type="Proteomes" id="UP000176445">
    <property type="component" value="Unassembled WGS sequence"/>
</dbReference>
<feature type="domain" description="Transglycosylase SLT" evidence="2">
    <location>
        <begin position="211"/>
        <end position="362"/>
    </location>
</feature>
<protein>
    <recommendedName>
        <fullName evidence="2">Transglycosylase SLT domain-containing protein</fullName>
    </recommendedName>
</protein>
<dbReference type="EMBL" id="MFKW01000039">
    <property type="protein sequence ID" value="OGG51072.1"/>
    <property type="molecule type" value="Genomic_DNA"/>
</dbReference>
<evidence type="ECO:0000259" key="2">
    <source>
        <dbReference type="Pfam" id="PF13406"/>
    </source>
</evidence>
<reference evidence="3 4" key="1">
    <citation type="journal article" date="2016" name="Nat. Commun.">
        <title>Thousands of microbial genomes shed light on interconnected biogeochemical processes in an aquifer system.</title>
        <authorList>
            <person name="Anantharaman K."/>
            <person name="Brown C.T."/>
            <person name="Hug L.A."/>
            <person name="Sharon I."/>
            <person name="Castelle C.J."/>
            <person name="Probst A.J."/>
            <person name="Thomas B.C."/>
            <person name="Singh A."/>
            <person name="Wilkins M.J."/>
            <person name="Karaoz U."/>
            <person name="Brodie E.L."/>
            <person name="Williams K.H."/>
            <person name="Hubbard S.S."/>
            <person name="Banfield J.F."/>
        </authorList>
    </citation>
    <scope>NUCLEOTIDE SEQUENCE [LARGE SCALE GENOMIC DNA]</scope>
</reference>
<evidence type="ECO:0000313" key="3">
    <source>
        <dbReference type="EMBL" id="OGG51072.1"/>
    </source>
</evidence>
<organism evidence="3 4">
    <name type="scientific">Candidatus Kaiserbacteria bacterium RIFCSPHIGHO2_01_FULL_54_36b</name>
    <dbReference type="NCBI Taxonomy" id="1798483"/>
    <lineage>
        <taxon>Bacteria</taxon>
        <taxon>Candidatus Kaiseribacteriota</taxon>
    </lineage>
</organism>
<gene>
    <name evidence="3" type="ORF">A2704_02785</name>
</gene>
<dbReference type="Pfam" id="PF13406">
    <property type="entry name" value="SLT_2"/>
    <property type="match status" value="1"/>
</dbReference>
<evidence type="ECO:0000313" key="4">
    <source>
        <dbReference type="Proteomes" id="UP000176445"/>
    </source>
</evidence>
<sequence>MRITSALFLVVALFFMGSFALPQRTYAETSVEERAALQAQLDQIEKDIANNQGTLSVLQQQRTTLERDIAILDNKIRAAQLQIKKSDVALSQLKGSIKEKQNSIAQVDAKVTRNEASLAQLLRRTREIDDISLAQMALGSTLDEFFEDIDDFETIQRSLGESFIEMAALREDLAGHKAALEDKEDQTEKVRQVQVLAKQAVVNDEKQKQSILSATKGQEKTYQQLIAEKKKKAAEIRAALFGLRDTGAIAFGTAYDYAKQASSQTGVRAALILAILTQESNLGENTGSCYVKNLTNGSGVGKNTGKAFAKVMKAPRDTVPFVTITEALGLDWATTQVSCPQATGYGGAMGPSQFIPSTWMLYKARLSRLTGVDFPDPWNARTAILATGLLMEDNGADGGTRTAERTAALKYFAGSNWANRANAFYGDSVMRLVDKLQAEIDILEGK</sequence>
<accession>A0A1F6CQC4</accession>
<dbReference type="Gene3D" id="1.10.530.10">
    <property type="match status" value="1"/>
</dbReference>
<keyword evidence="1" id="KW-0175">Coiled coil</keyword>
<feature type="coiled-coil region" evidence="1">
    <location>
        <begin position="27"/>
        <end position="110"/>
    </location>
</feature>
<dbReference type="InterPro" id="IPR031304">
    <property type="entry name" value="SLT_2"/>
</dbReference>
<dbReference type="Gene3D" id="6.10.250.3150">
    <property type="match status" value="1"/>
</dbReference>
<dbReference type="InterPro" id="IPR023346">
    <property type="entry name" value="Lysozyme-like_dom_sf"/>
</dbReference>
<proteinExistence type="predicted"/>
<dbReference type="SUPFAM" id="SSF53955">
    <property type="entry name" value="Lysozyme-like"/>
    <property type="match status" value="1"/>
</dbReference>
<dbReference type="AlphaFoldDB" id="A0A1F6CQC4"/>
<comment type="caution">
    <text evidence="3">The sequence shown here is derived from an EMBL/GenBank/DDBJ whole genome shotgun (WGS) entry which is preliminary data.</text>
</comment>
<evidence type="ECO:0000256" key="1">
    <source>
        <dbReference type="SAM" id="Coils"/>
    </source>
</evidence>
<name>A0A1F6CQC4_9BACT</name>